<evidence type="ECO:0000313" key="1">
    <source>
        <dbReference type="EMBL" id="PFX11618.1"/>
    </source>
</evidence>
<dbReference type="EMBL" id="LSMT01002111">
    <property type="protein sequence ID" value="PFX11618.1"/>
    <property type="molecule type" value="Genomic_DNA"/>
</dbReference>
<reference evidence="2" key="1">
    <citation type="journal article" date="2017" name="bioRxiv">
        <title>Comparative analysis of the genomes of Stylophora pistillata and Acropora digitifera provides evidence for extensive differences between species of corals.</title>
        <authorList>
            <person name="Voolstra C.R."/>
            <person name="Li Y."/>
            <person name="Liew Y.J."/>
            <person name="Baumgarten S."/>
            <person name="Zoccola D."/>
            <person name="Flot J.-F."/>
            <person name="Tambutte S."/>
            <person name="Allemand D."/>
            <person name="Aranda M."/>
        </authorList>
    </citation>
    <scope>NUCLEOTIDE SEQUENCE [LARGE SCALE GENOMIC DNA]</scope>
</reference>
<dbReference type="Gene3D" id="2.120.10.80">
    <property type="entry name" value="Kelch-type beta propeller"/>
    <property type="match status" value="1"/>
</dbReference>
<organism evidence="1 2">
    <name type="scientific">Stylophora pistillata</name>
    <name type="common">Smooth cauliflower coral</name>
    <dbReference type="NCBI Taxonomy" id="50429"/>
    <lineage>
        <taxon>Eukaryota</taxon>
        <taxon>Metazoa</taxon>
        <taxon>Cnidaria</taxon>
        <taxon>Anthozoa</taxon>
        <taxon>Hexacorallia</taxon>
        <taxon>Scleractinia</taxon>
        <taxon>Astrocoeniina</taxon>
        <taxon>Pocilloporidae</taxon>
        <taxon>Stylophora</taxon>
    </lineage>
</organism>
<dbReference type="OrthoDB" id="2311693at2759"/>
<dbReference type="PANTHER" id="PTHR46375">
    <property type="entry name" value="KELCH REPEAT AND BTB DOMAIN-CONTAINING PROTEIN 13-RELATED"/>
    <property type="match status" value="1"/>
</dbReference>
<comment type="caution">
    <text evidence="1">The sequence shown here is derived from an EMBL/GenBank/DDBJ whole genome shotgun (WGS) entry which is preliminary data.</text>
</comment>
<protein>
    <submittedName>
        <fullName evidence="1">Kelch-like protein 21</fullName>
    </submittedName>
</protein>
<dbReference type="SUPFAM" id="SSF117281">
    <property type="entry name" value="Kelch motif"/>
    <property type="match status" value="1"/>
</dbReference>
<accession>A0A2B4R5G1</accession>
<dbReference type="AlphaFoldDB" id="A0A2B4R5G1"/>
<name>A0A2B4R5G1_STYPI</name>
<dbReference type="InterPro" id="IPR015915">
    <property type="entry name" value="Kelch-typ_b-propeller"/>
</dbReference>
<gene>
    <name evidence="1" type="primary">KLHL21</name>
    <name evidence="1" type="ORF">AWC38_SpisGene24575</name>
</gene>
<dbReference type="PANTHER" id="PTHR46375:SF3">
    <property type="entry name" value="KELCH REPEAT AND BTB DOMAIN-CONTAINING PROTEIN 13"/>
    <property type="match status" value="1"/>
</dbReference>
<sequence>MKVLAGFCQSRINDPKLVTCYFDEESKMWKQLSSVGNLCAPVRQWSTAERIGNYLYLVSSDGSSSDIYRYHIVEKLWEKLPEPSSHRVIHCLCSLGDHVYAISPSSPPEIYSLADNTFRQGTNNLHLLEQKRELKTVAAAVMNSKLYVLHGFLKQHSYKSFKQGKAPAPALVHCFDPTKNEWENVASTCHPHFGSSLFVVDDRLYVAGGKTNVSFSENALVEVLNTQERALSWFGRRGKNKGTWSVVDQKHIPANIISTQWK</sequence>
<dbReference type="InterPro" id="IPR052392">
    <property type="entry name" value="Kelch-BTB_domain-containing"/>
</dbReference>
<dbReference type="Proteomes" id="UP000225706">
    <property type="component" value="Unassembled WGS sequence"/>
</dbReference>
<keyword evidence="2" id="KW-1185">Reference proteome</keyword>
<evidence type="ECO:0000313" key="2">
    <source>
        <dbReference type="Proteomes" id="UP000225706"/>
    </source>
</evidence>
<proteinExistence type="predicted"/>